<evidence type="ECO:0000256" key="2">
    <source>
        <dbReference type="SAM" id="Phobius"/>
    </source>
</evidence>
<dbReference type="AlphaFoldDB" id="A0A7W8QR22"/>
<gene>
    <name evidence="3" type="ORF">HDA36_005112</name>
</gene>
<sequence length="162" mass="16302">MPDHATSGHVRELARGRRRSPAVAALTGLLERTGAVSRVDSVFGEPVSAGGATVLPVARIRHLASAGLAAGRVPGTGADGGGGAGYASVRPMGYILLSGGGAEFRPIRRPAALLVLPLAVITAATAARIVGVSVRAARRRRRDRLTGCSGPAAAPAAEEQEG</sequence>
<keyword evidence="2" id="KW-1133">Transmembrane helix</keyword>
<evidence type="ECO:0000313" key="4">
    <source>
        <dbReference type="Proteomes" id="UP000572635"/>
    </source>
</evidence>
<reference evidence="3 4" key="1">
    <citation type="submission" date="2020-08" db="EMBL/GenBank/DDBJ databases">
        <title>Sequencing the genomes of 1000 actinobacteria strains.</title>
        <authorList>
            <person name="Klenk H.-P."/>
        </authorList>
    </citation>
    <scope>NUCLEOTIDE SEQUENCE [LARGE SCALE GENOMIC DNA]</scope>
    <source>
        <strain evidence="3 4">DSM 44551</strain>
    </source>
</reference>
<feature type="region of interest" description="Disordered" evidence="1">
    <location>
        <begin position="141"/>
        <end position="162"/>
    </location>
</feature>
<keyword evidence="2" id="KW-0472">Membrane</keyword>
<organism evidence="3 4">
    <name type="scientific">Nocardiopsis composta</name>
    <dbReference type="NCBI Taxonomy" id="157465"/>
    <lineage>
        <taxon>Bacteria</taxon>
        <taxon>Bacillati</taxon>
        <taxon>Actinomycetota</taxon>
        <taxon>Actinomycetes</taxon>
        <taxon>Streptosporangiales</taxon>
        <taxon>Nocardiopsidaceae</taxon>
        <taxon>Nocardiopsis</taxon>
    </lineage>
</organism>
<evidence type="ECO:0000256" key="1">
    <source>
        <dbReference type="SAM" id="MobiDB-lite"/>
    </source>
</evidence>
<accession>A0A7W8QR22</accession>
<dbReference type="EMBL" id="JACHDB010000001">
    <property type="protein sequence ID" value="MBB5435028.1"/>
    <property type="molecule type" value="Genomic_DNA"/>
</dbReference>
<protein>
    <submittedName>
        <fullName evidence="3">Putative spore protein YtfJ</fullName>
    </submittedName>
</protein>
<name>A0A7W8QR22_9ACTN</name>
<dbReference type="RefSeq" id="WP_221331663.1">
    <property type="nucleotide sequence ID" value="NZ_JACHDB010000001.1"/>
</dbReference>
<comment type="caution">
    <text evidence="3">The sequence shown here is derived from an EMBL/GenBank/DDBJ whole genome shotgun (WGS) entry which is preliminary data.</text>
</comment>
<evidence type="ECO:0000313" key="3">
    <source>
        <dbReference type="EMBL" id="MBB5435028.1"/>
    </source>
</evidence>
<dbReference type="Proteomes" id="UP000572635">
    <property type="component" value="Unassembled WGS sequence"/>
</dbReference>
<proteinExistence type="predicted"/>
<keyword evidence="2" id="KW-0812">Transmembrane</keyword>
<feature type="compositionally biased region" description="Low complexity" evidence="1">
    <location>
        <begin position="151"/>
        <end position="162"/>
    </location>
</feature>
<keyword evidence="4" id="KW-1185">Reference proteome</keyword>
<feature type="transmembrane region" description="Helical" evidence="2">
    <location>
        <begin position="111"/>
        <end position="134"/>
    </location>
</feature>